<proteinExistence type="predicted"/>
<evidence type="ECO:0000313" key="2">
    <source>
        <dbReference type="Proteomes" id="UP000253235"/>
    </source>
</evidence>
<dbReference type="RefSeq" id="WP_113664456.1">
    <property type="nucleotide sequence ID" value="NZ_QNVY02000001.1"/>
</dbReference>
<dbReference type="OrthoDB" id="1164858at2"/>
<dbReference type="EMBL" id="QNVY02000001">
    <property type="protein sequence ID" value="RYJ53550.1"/>
    <property type="molecule type" value="Genomic_DNA"/>
</dbReference>
<reference evidence="1 2" key="1">
    <citation type="submission" date="2019-01" db="EMBL/GenBank/DDBJ databases">
        <title>Flavobacterium sp. nov. isolated from arctic soil.</title>
        <authorList>
            <person name="Kim D.-U."/>
        </authorList>
    </citation>
    <scope>NUCLEOTIDE SEQUENCE [LARGE SCALE GENOMIC DNA]</scope>
    <source>
        <strain evidence="1 2">Kopri-42</strain>
    </source>
</reference>
<sequence>MKKIIIIFTFLILSCSTTKLSKTESENLKTEFTEMYKIDQIAQAGKPNGEFKNYPLENWHKFKDSVFTKNKNRVEYLFKKYGYLGINEIGKNACNVFWILVQHSDKFPEFQRNVLKSMKKELKKGNANPDNYALLLDRVNVNSGEKQNFATQVDYRLNGQAKPKIGLIDSLNIDKRRIEYGLKPLKDYLNQMTEMHFEMNKEYFAKKGIAKPNLYN</sequence>
<dbReference type="Proteomes" id="UP000253235">
    <property type="component" value="Unassembled WGS sequence"/>
</dbReference>
<keyword evidence="2" id="KW-1185">Reference proteome</keyword>
<evidence type="ECO:0000313" key="1">
    <source>
        <dbReference type="EMBL" id="RYJ53550.1"/>
    </source>
</evidence>
<comment type="caution">
    <text evidence="1">The sequence shown here is derived from an EMBL/GenBank/DDBJ whole genome shotgun (WGS) entry which is preliminary data.</text>
</comment>
<dbReference type="InterPro" id="IPR046732">
    <property type="entry name" value="DUF6624"/>
</dbReference>
<organism evidence="1 2">
    <name type="scientific">Flavobacterium petrolei</name>
    <dbReference type="NCBI Taxonomy" id="2259594"/>
    <lineage>
        <taxon>Bacteria</taxon>
        <taxon>Pseudomonadati</taxon>
        <taxon>Bacteroidota</taxon>
        <taxon>Flavobacteriia</taxon>
        <taxon>Flavobacteriales</taxon>
        <taxon>Flavobacteriaceae</taxon>
        <taxon>Flavobacterium</taxon>
    </lineage>
</organism>
<accession>A0A482U4E6</accession>
<dbReference type="Pfam" id="PF20329">
    <property type="entry name" value="DUF6624"/>
    <property type="match status" value="1"/>
</dbReference>
<name>A0A482U4E6_9FLAO</name>
<protein>
    <submittedName>
        <fullName evidence="1">Uncharacterized protein</fullName>
    </submittedName>
</protein>
<dbReference type="AlphaFoldDB" id="A0A482U4E6"/>
<gene>
    <name evidence="1" type="ORF">DR871_005730</name>
</gene>
<dbReference type="PROSITE" id="PS51257">
    <property type="entry name" value="PROKAR_LIPOPROTEIN"/>
    <property type="match status" value="1"/>
</dbReference>